<gene>
    <name evidence="1" type="ORF">AKL17_1240</name>
</gene>
<keyword evidence="2" id="KW-1185">Reference proteome</keyword>
<accession>A0A159Z0P6</accession>
<evidence type="ECO:0000313" key="2">
    <source>
        <dbReference type="Proteomes" id="UP000076128"/>
    </source>
</evidence>
<dbReference type="OrthoDB" id="8242373at2"/>
<organism evidence="1 2">
    <name type="scientific">Frigidibacter mobilis</name>
    <dbReference type="NCBI Taxonomy" id="1335048"/>
    <lineage>
        <taxon>Bacteria</taxon>
        <taxon>Pseudomonadati</taxon>
        <taxon>Pseudomonadota</taxon>
        <taxon>Alphaproteobacteria</taxon>
        <taxon>Rhodobacterales</taxon>
        <taxon>Paracoccaceae</taxon>
        <taxon>Frigidibacter</taxon>
    </lineage>
</organism>
<evidence type="ECO:0000313" key="1">
    <source>
        <dbReference type="EMBL" id="AMY68496.1"/>
    </source>
</evidence>
<protein>
    <submittedName>
        <fullName evidence="1">Uncharacterized protein</fullName>
    </submittedName>
</protein>
<dbReference type="KEGG" id="daa:AKL17_1240"/>
<proteinExistence type="predicted"/>
<name>A0A159Z0P6_9RHOB</name>
<reference evidence="1 2" key="1">
    <citation type="submission" date="2015-09" db="EMBL/GenBank/DDBJ databases">
        <title>Complete genome sequence of Defluviimonas alba cai42t isolated from an oilfield in Xinjiang.</title>
        <authorList>
            <person name="Geng S."/>
            <person name="Pan X."/>
            <person name="Wu X."/>
        </authorList>
    </citation>
    <scope>NUCLEOTIDE SEQUENCE [LARGE SCALE GENOMIC DNA]</scope>
    <source>
        <strain evidence="2">cai42</strain>
    </source>
</reference>
<dbReference type="EMBL" id="CP012661">
    <property type="protein sequence ID" value="AMY68496.1"/>
    <property type="molecule type" value="Genomic_DNA"/>
</dbReference>
<sequence>MIAQSMIRRDTSMTASQPQFTDRQIAAALAEERRVHIERDAVQEHPDCVRIAIAWLDAQTRLARSHIGVYVPLKHMVEGWGGRYLSTLDLMAGARLLGIRGAYPWLGISRKFVLPDLARLQVIGQALSQPNYCGKHFDYYMRTETGASLRAEVDVYAEQLAAMGRQVAPEALARSLKDGRGFGLGY</sequence>
<dbReference type="Proteomes" id="UP000076128">
    <property type="component" value="Chromosome"/>
</dbReference>
<dbReference type="AlphaFoldDB" id="A0A159Z0P6"/>